<organism evidence="1 2">
    <name type="scientific">Dreissena polymorpha</name>
    <name type="common">Zebra mussel</name>
    <name type="synonym">Mytilus polymorpha</name>
    <dbReference type="NCBI Taxonomy" id="45954"/>
    <lineage>
        <taxon>Eukaryota</taxon>
        <taxon>Metazoa</taxon>
        <taxon>Spiralia</taxon>
        <taxon>Lophotrochozoa</taxon>
        <taxon>Mollusca</taxon>
        <taxon>Bivalvia</taxon>
        <taxon>Autobranchia</taxon>
        <taxon>Heteroconchia</taxon>
        <taxon>Euheterodonta</taxon>
        <taxon>Imparidentia</taxon>
        <taxon>Neoheterodontei</taxon>
        <taxon>Myida</taxon>
        <taxon>Dreissenoidea</taxon>
        <taxon>Dreissenidae</taxon>
        <taxon>Dreissena</taxon>
    </lineage>
</organism>
<keyword evidence="2" id="KW-1185">Reference proteome</keyword>
<sequence length="93" mass="10499">MNDAFRYSETPLRNTNAANVHRSVLLRSSLLHVFDSEAAITRNTLMLFGFPCSARANLLPSSLNEMHMGLARKSTRICRNAPLSFTLWMSLDQ</sequence>
<reference evidence="1" key="2">
    <citation type="submission" date="2020-11" db="EMBL/GenBank/DDBJ databases">
        <authorList>
            <person name="McCartney M.A."/>
            <person name="Auch B."/>
            <person name="Kono T."/>
            <person name="Mallez S."/>
            <person name="Becker A."/>
            <person name="Gohl D.M."/>
            <person name="Silverstein K.A.T."/>
            <person name="Koren S."/>
            <person name="Bechman K.B."/>
            <person name="Herman A."/>
            <person name="Abrahante J.E."/>
            <person name="Garbe J."/>
        </authorList>
    </citation>
    <scope>NUCLEOTIDE SEQUENCE</scope>
    <source>
        <strain evidence="1">Duluth1</strain>
        <tissue evidence="1">Whole animal</tissue>
    </source>
</reference>
<proteinExistence type="predicted"/>
<name>A0A9D4H7N9_DREPO</name>
<dbReference type="Proteomes" id="UP000828390">
    <property type="component" value="Unassembled WGS sequence"/>
</dbReference>
<evidence type="ECO:0000313" key="1">
    <source>
        <dbReference type="EMBL" id="KAH3829782.1"/>
    </source>
</evidence>
<protein>
    <submittedName>
        <fullName evidence="1">Uncharacterized protein</fullName>
    </submittedName>
</protein>
<dbReference type="EMBL" id="JAIWYP010000004">
    <property type="protein sequence ID" value="KAH3829782.1"/>
    <property type="molecule type" value="Genomic_DNA"/>
</dbReference>
<reference evidence="1" key="1">
    <citation type="journal article" date="2019" name="bioRxiv">
        <title>The Genome of the Zebra Mussel, Dreissena polymorpha: A Resource for Invasive Species Research.</title>
        <authorList>
            <person name="McCartney M.A."/>
            <person name="Auch B."/>
            <person name="Kono T."/>
            <person name="Mallez S."/>
            <person name="Zhang Y."/>
            <person name="Obille A."/>
            <person name="Becker A."/>
            <person name="Abrahante J.E."/>
            <person name="Garbe J."/>
            <person name="Badalamenti J.P."/>
            <person name="Herman A."/>
            <person name="Mangelson H."/>
            <person name="Liachko I."/>
            <person name="Sullivan S."/>
            <person name="Sone E.D."/>
            <person name="Koren S."/>
            <person name="Silverstein K.A.T."/>
            <person name="Beckman K.B."/>
            <person name="Gohl D.M."/>
        </authorList>
    </citation>
    <scope>NUCLEOTIDE SEQUENCE</scope>
    <source>
        <strain evidence="1">Duluth1</strain>
        <tissue evidence="1">Whole animal</tissue>
    </source>
</reference>
<dbReference type="AlphaFoldDB" id="A0A9D4H7N9"/>
<gene>
    <name evidence="1" type="ORF">DPMN_103010</name>
</gene>
<evidence type="ECO:0000313" key="2">
    <source>
        <dbReference type="Proteomes" id="UP000828390"/>
    </source>
</evidence>
<comment type="caution">
    <text evidence="1">The sequence shown here is derived from an EMBL/GenBank/DDBJ whole genome shotgun (WGS) entry which is preliminary data.</text>
</comment>
<accession>A0A9D4H7N9</accession>